<organism evidence="12 13">
    <name type="scientific">Acanthosepion pharaonis</name>
    <name type="common">Pharaoh cuttlefish</name>
    <name type="synonym">Sepia pharaonis</name>
    <dbReference type="NCBI Taxonomy" id="158019"/>
    <lineage>
        <taxon>Eukaryota</taxon>
        <taxon>Metazoa</taxon>
        <taxon>Spiralia</taxon>
        <taxon>Lophotrochozoa</taxon>
        <taxon>Mollusca</taxon>
        <taxon>Cephalopoda</taxon>
        <taxon>Coleoidea</taxon>
        <taxon>Decapodiformes</taxon>
        <taxon>Sepiida</taxon>
        <taxon>Sepiina</taxon>
        <taxon>Sepiidae</taxon>
        <taxon>Acanthosepion</taxon>
    </lineage>
</organism>
<dbReference type="GO" id="GO:0008270">
    <property type="term" value="F:zinc ion binding"/>
    <property type="evidence" value="ECO:0007669"/>
    <property type="project" value="UniProtKB-KW"/>
</dbReference>
<feature type="compositionally biased region" description="Acidic residues" evidence="10">
    <location>
        <begin position="16"/>
        <end position="32"/>
    </location>
</feature>
<keyword evidence="7" id="KW-0238">DNA-binding</keyword>
<dbReference type="CDD" id="cd21076">
    <property type="entry name" value="DBD_XPA"/>
    <property type="match status" value="1"/>
</dbReference>
<keyword evidence="8" id="KW-0234">DNA repair</keyword>
<dbReference type="GO" id="GO:0000715">
    <property type="term" value="P:nucleotide-excision repair, DNA damage recognition"/>
    <property type="evidence" value="ECO:0007669"/>
    <property type="project" value="TreeGrafter"/>
</dbReference>
<evidence type="ECO:0000256" key="2">
    <source>
        <dbReference type="ARBA" id="ARBA00005548"/>
    </source>
</evidence>
<dbReference type="OrthoDB" id="68328at2759"/>
<dbReference type="InterPro" id="IPR022652">
    <property type="entry name" value="Znf_XPA_CS"/>
</dbReference>
<evidence type="ECO:0000256" key="8">
    <source>
        <dbReference type="ARBA" id="ARBA00023204"/>
    </source>
</evidence>
<dbReference type="PANTHER" id="PTHR10142:SF0">
    <property type="entry name" value="DNA REPAIR PROTEIN COMPLEMENTING XP-A CELLS"/>
    <property type="match status" value="1"/>
</dbReference>
<dbReference type="Pfam" id="PF05181">
    <property type="entry name" value="XPA_C"/>
    <property type="match status" value="1"/>
</dbReference>
<dbReference type="GO" id="GO:0006284">
    <property type="term" value="P:base-excision repair"/>
    <property type="evidence" value="ECO:0007669"/>
    <property type="project" value="TreeGrafter"/>
</dbReference>
<keyword evidence="4" id="KW-0227">DNA damage</keyword>
<dbReference type="SUPFAM" id="SSF57716">
    <property type="entry name" value="Glucocorticoid receptor-like (DNA-binding domain)"/>
    <property type="match status" value="1"/>
</dbReference>
<dbReference type="AlphaFoldDB" id="A0A812CCR0"/>
<evidence type="ECO:0000256" key="6">
    <source>
        <dbReference type="ARBA" id="ARBA00022833"/>
    </source>
</evidence>
<evidence type="ECO:0000256" key="4">
    <source>
        <dbReference type="ARBA" id="ARBA00022763"/>
    </source>
</evidence>
<comment type="similarity">
    <text evidence="2">Belongs to the XPA family.</text>
</comment>
<dbReference type="SUPFAM" id="SSF46955">
    <property type="entry name" value="Putative DNA-binding domain"/>
    <property type="match status" value="1"/>
</dbReference>
<keyword evidence="13" id="KW-1185">Reference proteome</keyword>
<comment type="caution">
    <text evidence="12">The sequence shown here is derived from an EMBL/GenBank/DDBJ whole genome shotgun (WGS) entry which is preliminary data.</text>
</comment>
<dbReference type="Gene3D" id="3.90.530.10">
    <property type="entry name" value="XPA C-terminal domain"/>
    <property type="match status" value="1"/>
</dbReference>
<accession>A0A812CCR0</accession>
<dbReference type="PANTHER" id="PTHR10142">
    <property type="entry name" value="DNA REPAIR PROTEIN COMPLEMENTING XP-A CELLS"/>
    <property type="match status" value="1"/>
</dbReference>
<sequence>MASCNVSVEPTSQNEDFPDEEDVLSDDTEESIPPEKKISFGDDGVQVGCKLLSAAQKAQIERNRQKALLLRQSRLSAKSFQTKEEKKHLMKVPAKEIDTGAGFFLDEEDELDLKNQHVEYVKGPAMTYSKDLLCEDCGQMFVESYLHEHFKKRVCNKCRENHEDKYNLITKTDAKNKYLLKDADFDKREPALKFIVRKNPHNPRWGDMKLYLESQVSERALEVWESEENIEQAKDQKCEKQNKMKKKKFEKKMKELRMTVRGSLWRKQTTMHEHTYGEETYDEEEETYSKTCTTCSHVMSYEKM</sequence>
<gene>
    <name evidence="12" type="ORF">SPHA_33480</name>
</gene>
<dbReference type="EMBL" id="CAHIKZ030001402">
    <property type="protein sequence ID" value="CAE1262967.1"/>
    <property type="molecule type" value="Genomic_DNA"/>
</dbReference>
<dbReference type="InterPro" id="IPR000465">
    <property type="entry name" value="XPA/RAD14"/>
</dbReference>
<evidence type="ECO:0000313" key="13">
    <source>
        <dbReference type="Proteomes" id="UP000597762"/>
    </source>
</evidence>
<dbReference type="InterPro" id="IPR037129">
    <property type="entry name" value="XPA_sf"/>
</dbReference>
<keyword evidence="9" id="KW-0539">Nucleus</keyword>
<feature type="domain" description="XPA C-terminal" evidence="11">
    <location>
        <begin position="165"/>
        <end position="216"/>
    </location>
</feature>
<dbReference type="Pfam" id="PF01286">
    <property type="entry name" value="XPA_N"/>
    <property type="match status" value="1"/>
</dbReference>
<dbReference type="NCBIfam" id="TIGR00598">
    <property type="entry name" value="rad14"/>
    <property type="match status" value="1"/>
</dbReference>
<name>A0A812CCR0_ACAPH</name>
<dbReference type="InterPro" id="IPR022656">
    <property type="entry name" value="XPA_C"/>
</dbReference>
<evidence type="ECO:0000256" key="9">
    <source>
        <dbReference type="ARBA" id="ARBA00023242"/>
    </source>
</evidence>
<evidence type="ECO:0000256" key="1">
    <source>
        <dbReference type="ARBA" id="ARBA00004123"/>
    </source>
</evidence>
<dbReference type="InterPro" id="IPR009061">
    <property type="entry name" value="DNA-bd_dom_put_sf"/>
</dbReference>
<feature type="region of interest" description="Disordered" evidence="10">
    <location>
        <begin position="1"/>
        <end position="42"/>
    </location>
</feature>
<keyword evidence="5" id="KW-0863">Zinc-finger</keyword>
<keyword evidence="6" id="KW-0862">Zinc</keyword>
<reference evidence="12" key="1">
    <citation type="submission" date="2021-01" db="EMBL/GenBank/DDBJ databases">
        <authorList>
            <person name="Li R."/>
            <person name="Bekaert M."/>
        </authorList>
    </citation>
    <scope>NUCLEOTIDE SEQUENCE</scope>
    <source>
        <strain evidence="12">Farmed</strain>
    </source>
</reference>
<proteinExistence type="inferred from homology"/>
<evidence type="ECO:0000313" key="12">
    <source>
        <dbReference type="EMBL" id="CAE1262967.1"/>
    </source>
</evidence>
<protein>
    <submittedName>
        <fullName evidence="12">XPA</fullName>
    </submittedName>
</protein>
<keyword evidence="3" id="KW-0479">Metal-binding</keyword>
<evidence type="ECO:0000259" key="11">
    <source>
        <dbReference type="Pfam" id="PF05181"/>
    </source>
</evidence>
<dbReference type="GO" id="GO:0070914">
    <property type="term" value="P:UV-damage excision repair"/>
    <property type="evidence" value="ECO:0007669"/>
    <property type="project" value="TreeGrafter"/>
</dbReference>
<dbReference type="GO" id="GO:0000110">
    <property type="term" value="C:nucleotide-excision repair factor 1 complex"/>
    <property type="evidence" value="ECO:0007669"/>
    <property type="project" value="TreeGrafter"/>
</dbReference>
<evidence type="ECO:0000256" key="7">
    <source>
        <dbReference type="ARBA" id="ARBA00023125"/>
    </source>
</evidence>
<evidence type="ECO:0000256" key="3">
    <source>
        <dbReference type="ARBA" id="ARBA00022723"/>
    </source>
</evidence>
<dbReference type="GO" id="GO:1901255">
    <property type="term" value="P:nucleotide-excision repair involved in interstrand cross-link repair"/>
    <property type="evidence" value="ECO:0007669"/>
    <property type="project" value="TreeGrafter"/>
</dbReference>
<dbReference type="Proteomes" id="UP000597762">
    <property type="component" value="Unassembled WGS sequence"/>
</dbReference>
<evidence type="ECO:0000256" key="10">
    <source>
        <dbReference type="SAM" id="MobiDB-lite"/>
    </source>
</evidence>
<evidence type="ECO:0000256" key="5">
    <source>
        <dbReference type="ARBA" id="ARBA00022771"/>
    </source>
</evidence>
<comment type="subcellular location">
    <subcellularLocation>
        <location evidence="1">Nucleus</location>
    </subcellularLocation>
</comment>
<feature type="compositionally biased region" description="Polar residues" evidence="10">
    <location>
        <begin position="1"/>
        <end position="15"/>
    </location>
</feature>
<dbReference type="GO" id="GO:0003684">
    <property type="term" value="F:damaged DNA binding"/>
    <property type="evidence" value="ECO:0007669"/>
    <property type="project" value="InterPro"/>
</dbReference>